<dbReference type="PANTHER" id="PTHR30486:SF6">
    <property type="entry name" value="TYPE IV PILUS RETRACTATION ATPASE PILT"/>
    <property type="match status" value="1"/>
</dbReference>
<sequence>MRGIHRLDPDVLDPALLDSVRRSVLAQPGPVTPARIATAVQDSGRLLGTSGALAAVEFITAELRGLGPLQNLANDPAVTDLFVNGPDDVWFDRGEGLERSSVTFPSEEAVRTLAVRLVSAGGRRLDDSYPCVDVRIPGGYRVHAVLPPVSTGGTLLSVRIARETSMTLDELERVGAVLPDQRQVLEALVAHRRSFLVSGATGSGKTTLLSTLLGLIPAKERIVLVEDAAELAPDHAHTVCLEARHGNVEGAGGVDLAQLVREALRMRPDWLVVGECRGPEVRELLSALNTGHSGAGTVHANTAGSVVARLAALGALAGLSAEATALQAASALDAVVHLERSGAGRRVASIAVVSYGPRGLAVEDALLRGDSPAGSSERGPGWDRLASLLGFARNLGAVA</sequence>
<feature type="domain" description="Bacterial type II secretion system protein E" evidence="2">
    <location>
        <begin position="64"/>
        <end position="338"/>
    </location>
</feature>
<evidence type="ECO:0000259" key="2">
    <source>
        <dbReference type="Pfam" id="PF00437"/>
    </source>
</evidence>
<organism evidence="3">
    <name type="scientific">Sinomonas puerhi</name>
    <dbReference type="NCBI Taxonomy" id="3238584"/>
    <lineage>
        <taxon>Bacteria</taxon>
        <taxon>Bacillati</taxon>
        <taxon>Actinomycetota</taxon>
        <taxon>Actinomycetes</taxon>
        <taxon>Micrococcales</taxon>
        <taxon>Micrococcaceae</taxon>
        <taxon>Sinomonas</taxon>
    </lineage>
</organism>
<dbReference type="SUPFAM" id="SSF52540">
    <property type="entry name" value="P-loop containing nucleoside triphosphate hydrolases"/>
    <property type="match status" value="1"/>
</dbReference>
<protein>
    <submittedName>
        <fullName evidence="3">TadA family conjugal transfer-associated ATPase</fullName>
    </submittedName>
</protein>
<accession>A0AB39L114</accession>
<dbReference type="Gene3D" id="3.40.50.300">
    <property type="entry name" value="P-loop containing nucleotide triphosphate hydrolases"/>
    <property type="match status" value="1"/>
</dbReference>
<dbReference type="KEGG" id="spue:AB5L97_15455"/>
<evidence type="ECO:0000313" key="3">
    <source>
        <dbReference type="EMBL" id="XDP44651.1"/>
    </source>
</evidence>
<dbReference type="RefSeq" id="WP_307958920.1">
    <property type="nucleotide sequence ID" value="NZ_CP163302.1"/>
</dbReference>
<dbReference type="InterPro" id="IPR050921">
    <property type="entry name" value="T4SS_GSP_E_ATPase"/>
</dbReference>
<dbReference type="PANTHER" id="PTHR30486">
    <property type="entry name" value="TWITCHING MOTILITY PROTEIN PILT"/>
    <property type="match status" value="1"/>
</dbReference>
<dbReference type="EMBL" id="CP163302">
    <property type="protein sequence ID" value="XDP44651.1"/>
    <property type="molecule type" value="Genomic_DNA"/>
</dbReference>
<dbReference type="InterPro" id="IPR027417">
    <property type="entry name" value="P-loop_NTPase"/>
</dbReference>
<dbReference type="Pfam" id="PF00437">
    <property type="entry name" value="T2SSE"/>
    <property type="match status" value="1"/>
</dbReference>
<evidence type="ECO:0000256" key="1">
    <source>
        <dbReference type="ARBA" id="ARBA00006611"/>
    </source>
</evidence>
<name>A0AB39L114_9MICC</name>
<proteinExistence type="inferred from homology"/>
<dbReference type="AlphaFoldDB" id="A0AB39L114"/>
<dbReference type="InterPro" id="IPR001482">
    <property type="entry name" value="T2SS/T4SS_dom"/>
</dbReference>
<reference evidence="3" key="1">
    <citation type="submission" date="2024-07" db="EMBL/GenBank/DDBJ databases">
        <authorList>
            <person name="fu j."/>
        </authorList>
    </citation>
    <scope>NUCLEOTIDE SEQUENCE</scope>
    <source>
        <strain evidence="3">P10A9</strain>
    </source>
</reference>
<gene>
    <name evidence="3" type="ORF">AB5L97_15455</name>
</gene>
<dbReference type="NCBIfam" id="TIGR03819">
    <property type="entry name" value="heli_sec_ATPase"/>
    <property type="match status" value="1"/>
</dbReference>
<dbReference type="GO" id="GO:0016887">
    <property type="term" value="F:ATP hydrolysis activity"/>
    <property type="evidence" value="ECO:0007669"/>
    <property type="project" value="InterPro"/>
</dbReference>
<dbReference type="InterPro" id="IPR022399">
    <property type="entry name" value="TadA-like_ATPase"/>
</dbReference>
<dbReference type="CDD" id="cd01130">
    <property type="entry name" value="VirB11-like_ATPase"/>
    <property type="match status" value="1"/>
</dbReference>
<dbReference type="Gene3D" id="3.30.450.380">
    <property type="match status" value="1"/>
</dbReference>
<comment type="similarity">
    <text evidence="1">Belongs to the GSP E family.</text>
</comment>